<evidence type="ECO:0000256" key="1">
    <source>
        <dbReference type="SAM" id="Coils"/>
    </source>
</evidence>
<gene>
    <name evidence="2" type="ORF">BN997_01093</name>
</gene>
<keyword evidence="1" id="KW-0175">Coiled coil</keyword>
<feature type="coiled-coil region" evidence="1">
    <location>
        <begin position="7"/>
        <end position="48"/>
    </location>
</feature>
<dbReference type="AlphaFoldDB" id="A0A0A1M7K4"/>
<sequence length="79" mass="9447">MDYKMLINEIQAHNKDLIEQVKEKNVELQRLREENKRYKEALEFYGNEINYQVFIQNGKSNIERDGGEKARQELKGDSK</sequence>
<dbReference type="EMBL" id="CDGG01000001">
    <property type="protein sequence ID" value="CEI81275.1"/>
    <property type="molecule type" value="Genomic_DNA"/>
</dbReference>
<accession>A0A0A1M7K4</accession>
<protein>
    <submittedName>
        <fullName evidence="2">Uncharacterized protein</fullName>
    </submittedName>
</protein>
<proteinExistence type="predicted"/>
<dbReference type="STRING" id="545501.BN997_01093"/>
<keyword evidence="3" id="KW-1185">Reference proteome</keyword>
<reference evidence="2 3" key="1">
    <citation type="submission" date="2014-11" db="EMBL/GenBank/DDBJ databases">
        <authorList>
            <person name="Urmite Genomes Urmite Genomes"/>
        </authorList>
    </citation>
    <scope>NUCLEOTIDE SEQUENCE [LARGE SCALE GENOMIC DNA]</scope>
    <source>
        <strain evidence="2 3">Oc5</strain>
    </source>
</reference>
<dbReference type="Proteomes" id="UP000040453">
    <property type="component" value="Unassembled WGS sequence"/>
</dbReference>
<organism evidence="2 3">
    <name type="scientific">Oceanobacillus oncorhynchi</name>
    <dbReference type="NCBI Taxonomy" id="545501"/>
    <lineage>
        <taxon>Bacteria</taxon>
        <taxon>Bacillati</taxon>
        <taxon>Bacillota</taxon>
        <taxon>Bacilli</taxon>
        <taxon>Bacillales</taxon>
        <taxon>Bacillaceae</taxon>
        <taxon>Oceanobacillus</taxon>
    </lineage>
</organism>
<evidence type="ECO:0000313" key="3">
    <source>
        <dbReference type="Proteomes" id="UP000040453"/>
    </source>
</evidence>
<evidence type="ECO:0000313" key="2">
    <source>
        <dbReference type="EMBL" id="CEI81275.1"/>
    </source>
</evidence>
<name>A0A0A1M7K4_9BACI</name>